<comment type="caution">
    <text evidence="7">The sequence shown here is derived from an EMBL/GenBank/DDBJ whole genome shotgun (WGS) entry which is preliminary data.</text>
</comment>
<dbReference type="InterPro" id="IPR020616">
    <property type="entry name" value="Thiolase_N"/>
</dbReference>
<evidence type="ECO:0000259" key="5">
    <source>
        <dbReference type="Pfam" id="PF00108"/>
    </source>
</evidence>
<dbReference type="SUPFAM" id="SSF53901">
    <property type="entry name" value="Thiolase-like"/>
    <property type="match status" value="2"/>
</dbReference>
<reference evidence="7 8" key="1">
    <citation type="submission" date="2023-01" db="EMBL/GenBank/DDBJ databases">
        <authorList>
            <person name="Yoon J.-W."/>
        </authorList>
    </citation>
    <scope>NUCLEOTIDE SEQUENCE [LARGE SCALE GENOMIC DNA]</scope>
    <source>
        <strain evidence="7 8">KMU-50</strain>
    </source>
</reference>
<dbReference type="PROSITE" id="PS00099">
    <property type="entry name" value="THIOLASE_3"/>
    <property type="match status" value="1"/>
</dbReference>
<name>A0ABT4VWH9_9RHOB</name>
<dbReference type="PANTHER" id="PTHR18919">
    <property type="entry name" value="ACETYL-COA C-ACYLTRANSFERASE"/>
    <property type="match status" value="1"/>
</dbReference>
<protein>
    <submittedName>
        <fullName evidence="7">Acetyl-CoA C-acyltransferase family protein</fullName>
    </submittedName>
</protein>
<dbReference type="InterPro" id="IPR002155">
    <property type="entry name" value="Thiolase"/>
</dbReference>
<evidence type="ECO:0000256" key="4">
    <source>
        <dbReference type="RuleBase" id="RU003557"/>
    </source>
</evidence>
<dbReference type="CDD" id="cd00751">
    <property type="entry name" value="thiolase"/>
    <property type="match status" value="1"/>
</dbReference>
<keyword evidence="3 4" id="KW-0012">Acyltransferase</keyword>
<dbReference type="Proteomes" id="UP001528040">
    <property type="component" value="Unassembled WGS sequence"/>
</dbReference>
<dbReference type="InterPro" id="IPR020617">
    <property type="entry name" value="Thiolase_C"/>
</dbReference>
<evidence type="ECO:0000313" key="8">
    <source>
        <dbReference type="Proteomes" id="UP001528040"/>
    </source>
</evidence>
<evidence type="ECO:0000259" key="6">
    <source>
        <dbReference type="Pfam" id="PF02803"/>
    </source>
</evidence>
<comment type="similarity">
    <text evidence="1 4">Belongs to the thiolase-like superfamily. Thiolase family.</text>
</comment>
<dbReference type="InterPro" id="IPR020610">
    <property type="entry name" value="Thiolase_AS"/>
</dbReference>
<dbReference type="RefSeq" id="WP_271052090.1">
    <property type="nucleotide sequence ID" value="NZ_JAQIIO010000001.1"/>
</dbReference>
<dbReference type="NCBIfam" id="NF006552">
    <property type="entry name" value="PRK09051.1"/>
    <property type="match status" value="1"/>
</dbReference>
<evidence type="ECO:0000256" key="2">
    <source>
        <dbReference type="ARBA" id="ARBA00022679"/>
    </source>
</evidence>
<dbReference type="PROSITE" id="PS00098">
    <property type="entry name" value="THIOLASE_1"/>
    <property type="match status" value="1"/>
</dbReference>
<dbReference type="Pfam" id="PF02803">
    <property type="entry name" value="Thiolase_C"/>
    <property type="match status" value="1"/>
</dbReference>
<evidence type="ECO:0000256" key="3">
    <source>
        <dbReference type="ARBA" id="ARBA00023315"/>
    </source>
</evidence>
<dbReference type="Pfam" id="PF00108">
    <property type="entry name" value="Thiolase_N"/>
    <property type="match status" value="1"/>
</dbReference>
<proteinExistence type="inferred from homology"/>
<dbReference type="PANTHER" id="PTHR18919:SF107">
    <property type="entry name" value="ACETYL-COA ACETYLTRANSFERASE, CYTOSOLIC"/>
    <property type="match status" value="1"/>
</dbReference>
<feature type="domain" description="Thiolase C-terminal" evidence="6">
    <location>
        <begin position="268"/>
        <end position="390"/>
    </location>
</feature>
<organism evidence="7 8">
    <name type="scientific">Aliiroseovarius salicola</name>
    <dbReference type="NCBI Taxonomy" id="3009082"/>
    <lineage>
        <taxon>Bacteria</taxon>
        <taxon>Pseudomonadati</taxon>
        <taxon>Pseudomonadota</taxon>
        <taxon>Alphaproteobacteria</taxon>
        <taxon>Rhodobacterales</taxon>
        <taxon>Paracoccaceae</taxon>
        <taxon>Aliiroseovarius</taxon>
    </lineage>
</organism>
<feature type="domain" description="Thiolase N-terminal" evidence="5">
    <location>
        <begin position="4"/>
        <end position="260"/>
    </location>
</feature>
<dbReference type="PIRSF" id="PIRSF000429">
    <property type="entry name" value="Ac-CoA_Ac_transf"/>
    <property type="match status" value="1"/>
</dbReference>
<dbReference type="InterPro" id="IPR020615">
    <property type="entry name" value="Thiolase_acyl_enz_int_AS"/>
</dbReference>
<keyword evidence="8" id="KW-1185">Reference proteome</keyword>
<dbReference type="Gene3D" id="3.40.47.10">
    <property type="match status" value="2"/>
</dbReference>
<evidence type="ECO:0000313" key="7">
    <source>
        <dbReference type="EMBL" id="MDA5092592.1"/>
    </source>
</evidence>
<gene>
    <name evidence="7" type="ORF">O2N63_00625</name>
</gene>
<dbReference type="NCBIfam" id="TIGR01930">
    <property type="entry name" value="AcCoA-C-Actrans"/>
    <property type="match status" value="1"/>
</dbReference>
<dbReference type="PROSITE" id="PS00737">
    <property type="entry name" value="THIOLASE_2"/>
    <property type="match status" value="1"/>
</dbReference>
<dbReference type="InterPro" id="IPR020613">
    <property type="entry name" value="Thiolase_CS"/>
</dbReference>
<dbReference type="EMBL" id="JAQIIO010000001">
    <property type="protein sequence ID" value="MDA5092592.1"/>
    <property type="molecule type" value="Genomic_DNA"/>
</dbReference>
<sequence length="391" mass="40216">MTDIVILGGARTAIGTFGGSLAGIAPSALGAHVTREAMARAGVEPEQVGTVMFGHVINTEPRDMYLSRIAAIDAGIPDTTPAMNVNRLCGSGVQAVVSATQALMLGDADFAIAGGAESMSRSPYIVPATRWGQKMGDVSAQDMMLGALNCPFGTGHMGVTAENVAAEHDVSREDQDAFALESQTRAAKAIEAGYFDDQIVPVEVKQRRETVEFKRDEHPKPTTIEALCGLRTVFQKDGTVTAGNASGINDGAAAMVLARAEAAEAAGLKPRARILGYAHAGVRPDVMGIGPVPAVENLLAKTGLSVGDFDVIESNEAFAAQAIAVNKGLGLDSAKVNPNGGAIALGHPVGATGAIITIKALYELERIGGSKALITMCIGGGQGIAIAIERM</sequence>
<dbReference type="InterPro" id="IPR016039">
    <property type="entry name" value="Thiolase-like"/>
</dbReference>
<accession>A0ABT4VWH9</accession>
<evidence type="ECO:0000256" key="1">
    <source>
        <dbReference type="ARBA" id="ARBA00010982"/>
    </source>
</evidence>
<keyword evidence="2 4" id="KW-0808">Transferase</keyword>